<evidence type="ECO:0000313" key="3">
    <source>
        <dbReference type="Proteomes" id="UP001595887"/>
    </source>
</evidence>
<name>A0ABV8RD21_9SPHN</name>
<dbReference type="PANTHER" id="PTHR47738:SF1">
    <property type="entry name" value="NITROGEN REGULATORY PROTEIN"/>
    <property type="match status" value="1"/>
</dbReference>
<gene>
    <name evidence="2" type="ORF">ACFOWX_02700</name>
</gene>
<keyword evidence="3" id="KW-1185">Reference proteome</keyword>
<dbReference type="Gene3D" id="3.40.930.10">
    <property type="entry name" value="Mannitol-specific EII, Chain A"/>
    <property type="match status" value="1"/>
</dbReference>
<evidence type="ECO:0000259" key="1">
    <source>
        <dbReference type="PROSITE" id="PS51094"/>
    </source>
</evidence>
<sequence length="155" mass="16154">MIRISSTLADGAVRTGVACTNKAAILAKLAKLAADNYGVDAQAVLDGLNERENLGATGFGGGSAIPHTKIEGLQAPVGLFLRLEHPVPYDAVDDEPVDLVFCLISPAHDGAAHLRALAEVSRMLRDDDSCSHLRGAQDAGAVFALLTMPPERNAA</sequence>
<accession>A0ABV8RD21</accession>
<evidence type="ECO:0000313" key="2">
    <source>
        <dbReference type="EMBL" id="MFC4291318.1"/>
    </source>
</evidence>
<dbReference type="EMBL" id="JBHSDH010000010">
    <property type="protein sequence ID" value="MFC4291318.1"/>
    <property type="molecule type" value="Genomic_DNA"/>
</dbReference>
<reference evidence="3" key="1">
    <citation type="journal article" date="2019" name="Int. J. Syst. Evol. Microbiol.">
        <title>The Global Catalogue of Microorganisms (GCM) 10K type strain sequencing project: providing services to taxonomists for standard genome sequencing and annotation.</title>
        <authorList>
            <consortium name="The Broad Institute Genomics Platform"/>
            <consortium name="The Broad Institute Genome Sequencing Center for Infectious Disease"/>
            <person name="Wu L."/>
            <person name="Ma J."/>
        </authorList>
    </citation>
    <scope>NUCLEOTIDE SEQUENCE [LARGE SCALE GENOMIC DNA]</scope>
    <source>
        <strain evidence="3">CECT 8531</strain>
    </source>
</reference>
<dbReference type="Proteomes" id="UP001595887">
    <property type="component" value="Unassembled WGS sequence"/>
</dbReference>
<keyword evidence="2" id="KW-0762">Sugar transport</keyword>
<keyword evidence="2" id="KW-0813">Transport</keyword>
<dbReference type="SUPFAM" id="SSF55804">
    <property type="entry name" value="Phoshotransferase/anion transport protein"/>
    <property type="match status" value="1"/>
</dbReference>
<dbReference type="InterPro" id="IPR002178">
    <property type="entry name" value="PTS_EIIA_type-2_dom"/>
</dbReference>
<organism evidence="2 3">
    <name type="scientific">Sphingorhabdus arenilitoris</name>
    <dbReference type="NCBI Taxonomy" id="1490041"/>
    <lineage>
        <taxon>Bacteria</taxon>
        <taxon>Pseudomonadati</taxon>
        <taxon>Pseudomonadota</taxon>
        <taxon>Alphaproteobacteria</taxon>
        <taxon>Sphingomonadales</taxon>
        <taxon>Sphingomonadaceae</taxon>
        <taxon>Sphingorhabdus</taxon>
    </lineage>
</organism>
<dbReference type="Pfam" id="PF00359">
    <property type="entry name" value="PTS_EIIA_2"/>
    <property type="match status" value="1"/>
</dbReference>
<dbReference type="CDD" id="cd00211">
    <property type="entry name" value="PTS_IIA_fru"/>
    <property type="match status" value="1"/>
</dbReference>
<dbReference type="InterPro" id="IPR016152">
    <property type="entry name" value="PTrfase/Anion_transptr"/>
</dbReference>
<dbReference type="PROSITE" id="PS51094">
    <property type="entry name" value="PTS_EIIA_TYPE_2"/>
    <property type="match status" value="1"/>
</dbReference>
<comment type="caution">
    <text evidence="2">The sequence shown here is derived from an EMBL/GenBank/DDBJ whole genome shotgun (WGS) entry which is preliminary data.</text>
</comment>
<dbReference type="InterPro" id="IPR051541">
    <property type="entry name" value="PTS_SugarTrans_NitroReg"/>
</dbReference>
<proteinExistence type="predicted"/>
<dbReference type="PANTHER" id="PTHR47738">
    <property type="entry name" value="PTS SYSTEM FRUCTOSE-LIKE EIIA COMPONENT-RELATED"/>
    <property type="match status" value="1"/>
</dbReference>
<feature type="domain" description="PTS EIIA type-2" evidence="1">
    <location>
        <begin position="6"/>
        <end position="149"/>
    </location>
</feature>
<protein>
    <submittedName>
        <fullName evidence="2">PTS sugar transporter subunit IIA</fullName>
    </submittedName>
</protein>
<dbReference type="RefSeq" id="WP_381421026.1">
    <property type="nucleotide sequence ID" value="NZ_JBHSDH010000010.1"/>
</dbReference>